<organism evidence="2 3">
    <name type="scientific">Bondarzewia mesenterica</name>
    <dbReference type="NCBI Taxonomy" id="1095465"/>
    <lineage>
        <taxon>Eukaryota</taxon>
        <taxon>Fungi</taxon>
        <taxon>Dikarya</taxon>
        <taxon>Basidiomycota</taxon>
        <taxon>Agaricomycotina</taxon>
        <taxon>Agaricomycetes</taxon>
        <taxon>Russulales</taxon>
        <taxon>Bondarzewiaceae</taxon>
        <taxon>Bondarzewia</taxon>
    </lineage>
</organism>
<evidence type="ECO:0000313" key="2">
    <source>
        <dbReference type="EMBL" id="THH03949.1"/>
    </source>
</evidence>
<accession>A0A4S4KYG7</accession>
<evidence type="ECO:0000313" key="3">
    <source>
        <dbReference type="Proteomes" id="UP000310158"/>
    </source>
</evidence>
<gene>
    <name evidence="2" type="ORF">EW146_g10309</name>
</gene>
<name>A0A4S4KYG7_9AGAM</name>
<dbReference type="AlphaFoldDB" id="A0A4S4KYG7"/>
<keyword evidence="3" id="KW-1185">Reference proteome</keyword>
<sequence>MSSAHLCGIGVYENVRSICDNAGNRNDRLLAMDVHIYVPGYPDALALLRYYNHANKKFVDDEPAAFFFYANIITPLPSPDGKITIPSAGNDDLAGDASQYMLVGDLRWVSLISDITAIDVEEKPWLNVCGPVTMASTMTSTFEMQPKQFTQAFRDKGTFPVLASIPDSKKYKNAKKPIPSVSAIVEADGLMEAFDETTRQMQLTVDSVTFLASAPLNVPKTPMTNTTGKGKIASSKFKFNYGSKTGTPRASQGSTTLLPPPSTQPPSTPTPGPSKTRSSETVDPLIMGKLKRRRVESDDDGPEKDGNDTELEDGELEYEQA</sequence>
<proteinExistence type="predicted"/>
<reference evidence="2 3" key="1">
    <citation type="submission" date="2019-02" db="EMBL/GenBank/DDBJ databases">
        <title>Genome sequencing of the rare red list fungi Bondarzewia mesenterica.</title>
        <authorList>
            <person name="Buettner E."/>
            <person name="Kellner H."/>
        </authorList>
    </citation>
    <scope>NUCLEOTIDE SEQUENCE [LARGE SCALE GENOMIC DNA]</scope>
    <source>
        <strain evidence="2 3">DSM 108281</strain>
    </source>
</reference>
<feature type="compositionally biased region" description="Pro residues" evidence="1">
    <location>
        <begin position="258"/>
        <end position="272"/>
    </location>
</feature>
<dbReference type="Proteomes" id="UP000310158">
    <property type="component" value="Unassembled WGS sequence"/>
</dbReference>
<dbReference type="EMBL" id="SGPL01001244">
    <property type="protein sequence ID" value="THH03949.1"/>
    <property type="molecule type" value="Genomic_DNA"/>
</dbReference>
<feature type="compositionally biased region" description="Acidic residues" evidence="1">
    <location>
        <begin position="297"/>
        <end position="321"/>
    </location>
</feature>
<evidence type="ECO:0000256" key="1">
    <source>
        <dbReference type="SAM" id="MobiDB-lite"/>
    </source>
</evidence>
<comment type="caution">
    <text evidence="2">The sequence shown here is derived from an EMBL/GenBank/DDBJ whole genome shotgun (WGS) entry which is preliminary data.</text>
</comment>
<dbReference type="OrthoDB" id="2803498at2759"/>
<feature type="region of interest" description="Disordered" evidence="1">
    <location>
        <begin position="239"/>
        <end position="321"/>
    </location>
</feature>
<protein>
    <submittedName>
        <fullName evidence="2">Uncharacterized protein</fullName>
    </submittedName>
</protein>